<accession>A0A6A6EJZ6</accession>
<feature type="non-terminal residue" evidence="1">
    <location>
        <position position="1"/>
    </location>
</feature>
<reference evidence="1" key="1">
    <citation type="journal article" date="2020" name="Stud. Mycol.">
        <title>101 Dothideomycetes genomes: a test case for predicting lifestyles and emergence of pathogens.</title>
        <authorList>
            <person name="Haridas S."/>
            <person name="Albert R."/>
            <person name="Binder M."/>
            <person name="Bloem J."/>
            <person name="Labutti K."/>
            <person name="Salamov A."/>
            <person name="Andreopoulos B."/>
            <person name="Baker S."/>
            <person name="Barry K."/>
            <person name="Bills G."/>
            <person name="Bluhm B."/>
            <person name="Cannon C."/>
            <person name="Castanera R."/>
            <person name="Culley D."/>
            <person name="Daum C."/>
            <person name="Ezra D."/>
            <person name="Gonzalez J."/>
            <person name="Henrissat B."/>
            <person name="Kuo A."/>
            <person name="Liang C."/>
            <person name="Lipzen A."/>
            <person name="Lutzoni F."/>
            <person name="Magnuson J."/>
            <person name="Mondo S."/>
            <person name="Nolan M."/>
            <person name="Ohm R."/>
            <person name="Pangilinan J."/>
            <person name="Park H.-J."/>
            <person name="Ramirez L."/>
            <person name="Alfaro M."/>
            <person name="Sun H."/>
            <person name="Tritt A."/>
            <person name="Yoshinaga Y."/>
            <person name="Zwiers L.-H."/>
            <person name="Turgeon B."/>
            <person name="Goodwin S."/>
            <person name="Spatafora J."/>
            <person name="Crous P."/>
            <person name="Grigoriev I."/>
        </authorList>
    </citation>
    <scope>NUCLEOTIDE SEQUENCE</scope>
    <source>
        <strain evidence="1">CBS 207.26</strain>
    </source>
</reference>
<name>A0A6A6EJZ6_9PEZI</name>
<protein>
    <recommendedName>
        <fullName evidence="3">Heterokaryon incompatibility domain-containing protein</fullName>
    </recommendedName>
</protein>
<evidence type="ECO:0000313" key="2">
    <source>
        <dbReference type="Proteomes" id="UP000800200"/>
    </source>
</evidence>
<dbReference type="Proteomes" id="UP000800200">
    <property type="component" value="Unassembled WGS sequence"/>
</dbReference>
<proteinExistence type="predicted"/>
<dbReference type="AlphaFoldDB" id="A0A6A6EJZ6"/>
<evidence type="ECO:0008006" key="3">
    <source>
        <dbReference type="Google" id="ProtNLM"/>
    </source>
</evidence>
<organism evidence="1 2">
    <name type="scientific">Zopfia rhizophila CBS 207.26</name>
    <dbReference type="NCBI Taxonomy" id="1314779"/>
    <lineage>
        <taxon>Eukaryota</taxon>
        <taxon>Fungi</taxon>
        <taxon>Dikarya</taxon>
        <taxon>Ascomycota</taxon>
        <taxon>Pezizomycotina</taxon>
        <taxon>Dothideomycetes</taxon>
        <taxon>Dothideomycetes incertae sedis</taxon>
        <taxon>Zopfiaceae</taxon>
        <taxon>Zopfia</taxon>
    </lineage>
</organism>
<gene>
    <name evidence="1" type="ORF">K469DRAFT_553276</name>
</gene>
<dbReference type="OrthoDB" id="4161196at2759"/>
<dbReference type="EMBL" id="ML994615">
    <property type="protein sequence ID" value="KAF2192457.1"/>
    <property type="molecule type" value="Genomic_DNA"/>
</dbReference>
<evidence type="ECO:0000313" key="1">
    <source>
        <dbReference type="EMBL" id="KAF2192457.1"/>
    </source>
</evidence>
<keyword evidence="2" id="KW-1185">Reference proteome</keyword>
<sequence>TALPTRLLYVGDPNPDVLRLYCPKEKDSMRYVALSHYWVEDPPTKNNPQFCTTDNNIRERLKRFSFSELLKTFRDTV</sequence>